<dbReference type="AlphaFoldDB" id="A0A345BEW4"/>
<proteinExistence type="evidence at transcript level"/>
<evidence type="ECO:0000256" key="8">
    <source>
        <dbReference type="ARBA" id="ARBA00023170"/>
    </source>
</evidence>
<feature type="transmembrane region" description="Helical" evidence="10">
    <location>
        <begin position="35"/>
        <end position="54"/>
    </location>
</feature>
<evidence type="ECO:0000256" key="2">
    <source>
        <dbReference type="ARBA" id="ARBA00022475"/>
    </source>
</evidence>
<dbReference type="Pfam" id="PF02949">
    <property type="entry name" value="7tm_6"/>
    <property type="match status" value="1"/>
</dbReference>
<accession>A0A345BEW4</accession>
<keyword evidence="3 10" id="KW-0716">Sensory transduction</keyword>
<evidence type="ECO:0000256" key="7">
    <source>
        <dbReference type="ARBA" id="ARBA00023136"/>
    </source>
</evidence>
<reference evidence="11" key="1">
    <citation type="journal article" date="2018" name="Comp. Biochem. Physiol. Part D Genomics Proteomics">
        <title>Analysis of the grapevine moth Lobesia botrana antennal transcriptome and expression of odorant-binding and chemosensory proteins.</title>
        <authorList>
            <person name="Rojas V."/>
            <person name="Jimenez H."/>
            <person name="Palma-Millanao R."/>
            <person name="Gonzalez-Gonzalez A."/>
            <person name="Machuca J."/>
            <person name="Godoy R."/>
            <person name="Ceballos R."/>
            <person name="Mutis A."/>
            <person name="Venthur H."/>
        </authorList>
    </citation>
    <scope>NUCLEOTIDE SEQUENCE</scope>
</reference>
<keyword evidence="5 10" id="KW-0552">Olfaction</keyword>
<comment type="similarity">
    <text evidence="10">Belongs to the insect chemoreceptor superfamily. Heteromeric odorant receptor channel (TC 1.A.69) family.</text>
</comment>
<evidence type="ECO:0000256" key="5">
    <source>
        <dbReference type="ARBA" id="ARBA00022725"/>
    </source>
</evidence>
<dbReference type="PANTHER" id="PTHR21137">
    <property type="entry name" value="ODORANT RECEPTOR"/>
    <property type="match status" value="1"/>
</dbReference>
<comment type="caution">
    <text evidence="10">Lacks conserved residue(s) required for the propagation of feature annotation.</text>
</comment>
<feature type="transmembrane region" description="Helical" evidence="10">
    <location>
        <begin position="126"/>
        <end position="151"/>
    </location>
</feature>
<keyword evidence="8 10" id="KW-0675">Receptor</keyword>
<feature type="transmembrane region" description="Helical" evidence="10">
    <location>
        <begin position="179"/>
        <end position="201"/>
    </location>
</feature>
<evidence type="ECO:0000256" key="6">
    <source>
        <dbReference type="ARBA" id="ARBA00022989"/>
    </source>
</evidence>
<dbReference type="GO" id="GO:0005549">
    <property type="term" value="F:odorant binding"/>
    <property type="evidence" value="ECO:0007669"/>
    <property type="project" value="InterPro"/>
</dbReference>
<evidence type="ECO:0000256" key="4">
    <source>
        <dbReference type="ARBA" id="ARBA00022692"/>
    </source>
</evidence>
<dbReference type="GO" id="GO:0004984">
    <property type="term" value="F:olfactory receptor activity"/>
    <property type="evidence" value="ECO:0007669"/>
    <property type="project" value="InterPro"/>
</dbReference>
<feature type="transmembrane region" description="Helical" evidence="10">
    <location>
        <begin position="66"/>
        <end position="85"/>
    </location>
</feature>
<evidence type="ECO:0000256" key="1">
    <source>
        <dbReference type="ARBA" id="ARBA00004651"/>
    </source>
</evidence>
<evidence type="ECO:0000313" key="11">
    <source>
        <dbReference type="EMBL" id="AXF48788.1"/>
    </source>
</evidence>
<protein>
    <recommendedName>
        <fullName evidence="10">Odorant receptor</fullName>
    </recommendedName>
</protein>
<name>A0A345BEW4_9NEOP</name>
<dbReference type="PANTHER" id="PTHR21137:SF35">
    <property type="entry name" value="ODORANT RECEPTOR 19A-RELATED"/>
    <property type="match status" value="1"/>
</dbReference>
<organism evidence="11">
    <name type="scientific">Lobesia botrana</name>
    <dbReference type="NCBI Taxonomy" id="209534"/>
    <lineage>
        <taxon>Eukaryota</taxon>
        <taxon>Metazoa</taxon>
        <taxon>Ecdysozoa</taxon>
        <taxon>Arthropoda</taxon>
        <taxon>Hexapoda</taxon>
        <taxon>Insecta</taxon>
        <taxon>Pterygota</taxon>
        <taxon>Neoptera</taxon>
        <taxon>Endopterygota</taxon>
        <taxon>Lepidoptera</taxon>
        <taxon>Glossata</taxon>
        <taxon>Ditrysia</taxon>
        <taxon>Tortricoidea</taxon>
        <taxon>Tortricidae</taxon>
        <taxon>Olethreutinae</taxon>
        <taxon>Olethreutini</taxon>
        <taxon>Lobesia</taxon>
    </lineage>
</organism>
<dbReference type="GO" id="GO:0005886">
    <property type="term" value="C:plasma membrane"/>
    <property type="evidence" value="ECO:0007669"/>
    <property type="project" value="UniProtKB-SubCell"/>
</dbReference>
<keyword evidence="7 10" id="KW-0472">Membrane</keyword>
<comment type="subcellular location">
    <subcellularLocation>
        <location evidence="1 10">Cell membrane</location>
        <topology evidence="1 10">Multi-pass membrane protein</topology>
    </subcellularLocation>
</comment>
<evidence type="ECO:0000256" key="9">
    <source>
        <dbReference type="ARBA" id="ARBA00023224"/>
    </source>
</evidence>
<keyword evidence="2" id="KW-1003">Cell membrane</keyword>
<keyword evidence="6 10" id="KW-1133">Transmembrane helix</keyword>
<dbReference type="EMBL" id="MG816603">
    <property type="protein sequence ID" value="AXF48788.1"/>
    <property type="molecule type" value="mRNA"/>
</dbReference>
<dbReference type="GO" id="GO:0007165">
    <property type="term" value="P:signal transduction"/>
    <property type="evidence" value="ECO:0007669"/>
    <property type="project" value="UniProtKB-KW"/>
</dbReference>
<keyword evidence="9 10" id="KW-0807">Transducer</keyword>
<evidence type="ECO:0000256" key="3">
    <source>
        <dbReference type="ARBA" id="ARBA00022606"/>
    </source>
</evidence>
<evidence type="ECO:0000256" key="10">
    <source>
        <dbReference type="RuleBase" id="RU351113"/>
    </source>
</evidence>
<dbReference type="InterPro" id="IPR004117">
    <property type="entry name" value="7tm6_olfct_rcpt"/>
</dbReference>
<sequence>MDTKFDDIFKLSAVALKLNLGYPYLPLTLKWAAQIFVRYLGFLPTFLSLIYSSIYFDGFTKICSNLGLAVVFFVITINYSLLTIFKKTFCDMIRITEENLNCFKKHSEDEIVIRDYVDKGKSVAKAWLLICAVSGGVFPCKAIAGTLYYTLTTGNVTFVPMYEVTYPSYIEERKETVEMYLIIFAFQLFYVIFTSLMYVGFNPLGPIFITQACGQIELVMRQTDRLFAEKNIDIDDALKNLNNIMRQIQDIYNFVNQIQQTHRVMYETCLITSTIIIPVSCIGVVESYSRGKIEIELIFYICAAILQCYIPCYFSEMLSTKGEQLRVAIYGCGWERHWLPRSRSTILLMLTRTAHPLGIHAVFCTVRMEAFANVLTSSYRIFSVMNAAWN</sequence>
<keyword evidence="4 10" id="KW-0812">Transmembrane</keyword>